<name>A0A6G0W432_APHCR</name>
<dbReference type="Proteomes" id="UP000478052">
    <property type="component" value="Unassembled WGS sequence"/>
</dbReference>
<dbReference type="EMBL" id="VUJU01009627">
    <property type="protein sequence ID" value="KAF0718878.1"/>
    <property type="molecule type" value="Genomic_DNA"/>
</dbReference>
<feature type="non-terminal residue" evidence="1">
    <location>
        <position position="358"/>
    </location>
</feature>
<keyword evidence="2" id="KW-1185">Reference proteome</keyword>
<dbReference type="OrthoDB" id="6611647at2759"/>
<accession>A0A6G0W432</accession>
<gene>
    <name evidence="1" type="ORF">FWK35_00023857</name>
</gene>
<organism evidence="1 2">
    <name type="scientific">Aphis craccivora</name>
    <name type="common">Cowpea aphid</name>
    <dbReference type="NCBI Taxonomy" id="307492"/>
    <lineage>
        <taxon>Eukaryota</taxon>
        <taxon>Metazoa</taxon>
        <taxon>Ecdysozoa</taxon>
        <taxon>Arthropoda</taxon>
        <taxon>Hexapoda</taxon>
        <taxon>Insecta</taxon>
        <taxon>Pterygota</taxon>
        <taxon>Neoptera</taxon>
        <taxon>Paraneoptera</taxon>
        <taxon>Hemiptera</taxon>
        <taxon>Sternorrhyncha</taxon>
        <taxon>Aphidomorpha</taxon>
        <taxon>Aphidoidea</taxon>
        <taxon>Aphididae</taxon>
        <taxon>Aphidini</taxon>
        <taxon>Aphis</taxon>
        <taxon>Aphis</taxon>
    </lineage>
</organism>
<comment type="caution">
    <text evidence="1">The sequence shown here is derived from an EMBL/GenBank/DDBJ whole genome shotgun (WGS) entry which is preliminary data.</text>
</comment>
<feature type="non-terminal residue" evidence="1">
    <location>
        <position position="1"/>
    </location>
</feature>
<evidence type="ECO:0000313" key="1">
    <source>
        <dbReference type="EMBL" id="KAF0718878.1"/>
    </source>
</evidence>
<dbReference type="PANTHER" id="PTHR45913:SF21">
    <property type="entry name" value="DUF4371 DOMAIN-CONTAINING PROTEIN"/>
    <property type="match status" value="1"/>
</dbReference>
<sequence length="358" mass="41225">KIVKSSVCLRRTQAENQKFLAEWTDLYYFTLPNRVGTLPIKHKSFSEKYQVGSNLRKSRIDSLNLSYSTSTQIINKAMSEQEKCTETSMYISLILAKHMKPFTDADIIKECMIEAGNTLFDSKNDIMETIRSIPLSTSSNTRNTELLAKVNHSNLIPFLSAAGYYVLAMDESCDKTDTAQLCIFTLLYNIFTGKCKNKKEVTYKKCFQTINELCNEVDSSEFKPNKIVTDFEKGLRNPCILQWPEIKLDGCSVIWARNSKIWLATDCKNDESEISKWLHYCFGLIYLNPEDVENCFSIDLYNIKPNDDRPDKFYNYLKNTYIDEEATFPPKVWAKASSELTKSTNACESFHAHFNCNF</sequence>
<dbReference type="PANTHER" id="PTHR45913">
    <property type="entry name" value="EPM2A-INTERACTING PROTEIN 1"/>
    <property type="match status" value="1"/>
</dbReference>
<evidence type="ECO:0000313" key="2">
    <source>
        <dbReference type="Proteomes" id="UP000478052"/>
    </source>
</evidence>
<reference evidence="1 2" key="1">
    <citation type="submission" date="2019-08" db="EMBL/GenBank/DDBJ databases">
        <title>Whole genome of Aphis craccivora.</title>
        <authorList>
            <person name="Voronova N.V."/>
            <person name="Shulinski R.S."/>
            <person name="Bandarenka Y.V."/>
            <person name="Zhorov D.G."/>
            <person name="Warner D."/>
        </authorList>
    </citation>
    <scope>NUCLEOTIDE SEQUENCE [LARGE SCALE GENOMIC DNA]</scope>
    <source>
        <strain evidence="1">180601</strain>
        <tissue evidence="1">Whole Body</tissue>
    </source>
</reference>
<proteinExistence type="predicted"/>
<protein>
    <submittedName>
        <fullName evidence="1">General transcription factor II-I repeat domain-containing protein 2A-like</fullName>
    </submittedName>
</protein>
<dbReference type="AlphaFoldDB" id="A0A6G0W432"/>